<keyword evidence="4" id="KW-1185">Reference proteome</keyword>
<sequence>MAASEDTVDKGDGRAVKKLASTKSLRHSFVRFCNASKVIVDVFWINYEGKSVLYKRLLPYKWMDVNTFEGHPWIFLNAQTGDKMVVANNDVYFPASSAQSEDDERLKVRTLVTITLPLYSLQECCVRAVRHLVAEDKVRHLEITDMLKTEILHSVQNLNKKSTITSTAQWEELLH</sequence>
<reference evidence="3" key="2">
    <citation type="submission" date="2020-11" db="EMBL/GenBank/DDBJ databases">
        <authorList>
            <person name="McCartney M.A."/>
            <person name="Auch B."/>
            <person name="Kono T."/>
            <person name="Mallez S."/>
            <person name="Becker A."/>
            <person name="Gohl D.M."/>
            <person name="Silverstein K.A.T."/>
            <person name="Koren S."/>
            <person name="Bechman K.B."/>
            <person name="Herman A."/>
            <person name="Abrahante J.E."/>
            <person name="Garbe J."/>
        </authorList>
    </citation>
    <scope>NUCLEOTIDE SEQUENCE</scope>
    <source>
        <strain evidence="3">Duluth1</strain>
        <tissue evidence="3">Whole animal</tissue>
    </source>
</reference>
<evidence type="ECO:0000313" key="3">
    <source>
        <dbReference type="EMBL" id="KAH3886585.1"/>
    </source>
</evidence>
<dbReference type="InterPro" id="IPR024053">
    <property type="entry name" value="VHL_beta_dom"/>
</dbReference>
<evidence type="ECO:0000256" key="1">
    <source>
        <dbReference type="ARBA" id="ARBA00010057"/>
    </source>
</evidence>
<protein>
    <recommendedName>
        <fullName evidence="2">von Hippel-Lindau disease tumour suppressor beta domain-containing protein</fullName>
    </recommendedName>
</protein>
<feature type="domain" description="von Hippel-Lindau disease tumour suppressor beta" evidence="2">
    <location>
        <begin position="20"/>
        <end position="97"/>
    </location>
</feature>
<dbReference type="Gene3D" id="1.10.750.10">
    <property type="entry name" value="von Hippel-Lindau disease tumour suppressor, alpha domain"/>
    <property type="match status" value="1"/>
</dbReference>
<dbReference type="FunFam" id="2.60.40.780:FF:000001">
    <property type="entry name" value="von Hippel-Lindau disease tumor suppressor"/>
    <property type="match status" value="1"/>
</dbReference>
<dbReference type="Gene3D" id="2.60.40.780">
    <property type="entry name" value="von Hippel-Lindau disease tumour suppressor, beta domain"/>
    <property type="match status" value="1"/>
</dbReference>
<gene>
    <name evidence="3" type="ORF">DPMN_010596</name>
</gene>
<dbReference type="InterPro" id="IPR036208">
    <property type="entry name" value="VHL_sf"/>
</dbReference>
<dbReference type="EMBL" id="JAIWYP010000001">
    <property type="protein sequence ID" value="KAH3886585.1"/>
    <property type="molecule type" value="Genomic_DNA"/>
</dbReference>
<dbReference type="InterPro" id="IPR037139">
    <property type="entry name" value="VHL_alpha_dom_sf"/>
</dbReference>
<dbReference type="AlphaFoldDB" id="A0A9D4N2F8"/>
<evidence type="ECO:0000313" key="4">
    <source>
        <dbReference type="Proteomes" id="UP000828390"/>
    </source>
</evidence>
<comment type="similarity">
    <text evidence="1">Belongs to the VHL family.</text>
</comment>
<reference evidence="3" key="1">
    <citation type="journal article" date="2019" name="bioRxiv">
        <title>The Genome of the Zebra Mussel, Dreissena polymorpha: A Resource for Invasive Species Research.</title>
        <authorList>
            <person name="McCartney M.A."/>
            <person name="Auch B."/>
            <person name="Kono T."/>
            <person name="Mallez S."/>
            <person name="Zhang Y."/>
            <person name="Obille A."/>
            <person name="Becker A."/>
            <person name="Abrahante J.E."/>
            <person name="Garbe J."/>
            <person name="Badalamenti J.P."/>
            <person name="Herman A."/>
            <person name="Mangelson H."/>
            <person name="Liachko I."/>
            <person name="Sullivan S."/>
            <person name="Sone E.D."/>
            <person name="Koren S."/>
            <person name="Silverstein K.A.T."/>
            <person name="Beckman K.B."/>
            <person name="Gohl D.M."/>
        </authorList>
    </citation>
    <scope>NUCLEOTIDE SEQUENCE</scope>
    <source>
        <strain evidence="3">Duluth1</strain>
        <tissue evidence="3">Whole animal</tissue>
    </source>
</reference>
<dbReference type="Pfam" id="PF01847">
    <property type="entry name" value="VHL"/>
    <property type="match status" value="1"/>
</dbReference>
<dbReference type="CDD" id="cd05468">
    <property type="entry name" value="pVHL"/>
    <property type="match status" value="1"/>
</dbReference>
<name>A0A9D4N2F8_DREPO</name>
<dbReference type="InterPro" id="IPR022772">
    <property type="entry name" value="VHL_tumour_suppress_b/a_dom"/>
</dbReference>
<accession>A0A9D4N2F8</accession>
<dbReference type="Proteomes" id="UP000828390">
    <property type="component" value="Unassembled WGS sequence"/>
</dbReference>
<organism evidence="3 4">
    <name type="scientific">Dreissena polymorpha</name>
    <name type="common">Zebra mussel</name>
    <name type="synonym">Mytilus polymorpha</name>
    <dbReference type="NCBI Taxonomy" id="45954"/>
    <lineage>
        <taxon>Eukaryota</taxon>
        <taxon>Metazoa</taxon>
        <taxon>Spiralia</taxon>
        <taxon>Lophotrochozoa</taxon>
        <taxon>Mollusca</taxon>
        <taxon>Bivalvia</taxon>
        <taxon>Autobranchia</taxon>
        <taxon>Heteroconchia</taxon>
        <taxon>Euheterodonta</taxon>
        <taxon>Imparidentia</taxon>
        <taxon>Neoheterodontei</taxon>
        <taxon>Myida</taxon>
        <taxon>Dreissenoidea</taxon>
        <taxon>Dreissenidae</taxon>
        <taxon>Dreissena</taxon>
    </lineage>
</organism>
<dbReference type="SUPFAM" id="SSF49468">
    <property type="entry name" value="VHL"/>
    <property type="match status" value="1"/>
</dbReference>
<evidence type="ECO:0000259" key="2">
    <source>
        <dbReference type="Pfam" id="PF01847"/>
    </source>
</evidence>
<dbReference type="OrthoDB" id="413400at2759"/>
<dbReference type="InterPro" id="IPR037140">
    <property type="entry name" value="VHL_beta_dom_sf"/>
</dbReference>
<proteinExistence type="inferred from homology"/>
<comment type="caution">
    <text evidence="3">The sequence shown here is derived from an EMBL/GenBank/DDBJ whole genome shotgun (WGS) entry which is preliminary data.</text>
</comment>